<dbReference type="Proteomes" id="UP000031802">
    <property type="component" value="Unassembled WGS sequence"/>
</dbReference>
<dbReference type="GO" id="GO:0003677">
    <property type="term" value="F:DNA binding"/>
    <property type="evidence" value="ECO:0007669"/>
    <property type="project" value="InterPro"/>
</dbReference>
<keyword evidence="3" id="KW-1185">Reference proteome</keyword>
<comment type="caution">
    <text evidence="2">The sequence shown here is derived from an EMBL/GenBank/DDBJ whole genome shotgun (WGS) entry which is preliminary data.</text>
</comment>
<name>A0A0B8T271_9SPHI</name>
<feature type="domain" description="HTH cro/C1-type" evidence="1">
    <location>
        <begin position="68"/>
        <end position="122"/>
    </location>
</feature>
<dbReference type="SMART" id="SM00530">
    <property type="entry name" value="HTH_XRE"/>
    <property type="match status" value="1"/>
</dbReference>
<reference evidence="3" key="1">
    <citation type="submission" date="2014-04" db="EMBL/GenBank/DDBJ databases">
        <title>Whole-Genome optical mapping and complete genome sequence of Sphingobacterium deserti sp. nov., a new spaces isolated from desert in the west of China.</title>
        <authorList>
            <person name="Teng C."/>
            <person name="Zhou Z."/>
            <person name="Li X."/>
            <person name="Chen M."/>
            <person name="Lin M."/>
            <person name="Wang L."/>
            <person name="Su S."/>
            <person name="Zhang C."/>
            <person name="Zhang W."/>
        </authorList>
    </citation>
    <scope>NUCLEOTIDE SEQUENCE [LARGE SCALE GENOMIC DNA]</scope>
    <source>
        <strain evidence="3">ACCC05744</strain>
    </source>
</reference>
<dbReference type="PROSITE" id="PS50943">
    <property type="entry name" value="HTH_CROC1"/>
    <property type="match status" value="1"/>
</dbReference>
<dbReference type="STRING" id="1229276.DI53_1173"/>
<dbReference type="eggNOG" id="COG3093">
    <property type="taxonomic scope" value="Bacteria"/>
</dbReference>
<dbReference type="AlphaFoldDB" id="A0A0B8T271"/>
<gene>
    <name evidence="2" type="ORF">DI53_1173</name>
</gene>
<evidence type="ECO:0000313" key="2">
    <source>
        <dbReference type="EMBL" id="KGE14946.1"/>
    </source>
</evidence>
<proteinExistence type="predicted"/>
<reference evidence="2 3" key="2">
    <citation type="journal article" date="2015" name="PLoS ONE">
        <title>Whole-Genome Optical Mapping and Finished Genome Sequence of Sphingobacterium deserti sp. nov., a New Species Isolated from the Western Desert of China.</title>
        <authorList>
            <person name="Teng C."/>
            <person name="Zhou Z."/>
            <person name="Molnar I."/>
            <person name="Li X."/>
            <person name="Tang R."/>
            <person name="Chen M."/>
            <person name="Wang L."/>
            <person name="Su S."/>
            <person name="Zhang W."/>
            <person name="Lin M."/>
        </authorList>
    </citation>
    <scope>NUCLEOTIDE SEQUENCE [LARGE SCALE GENOMIC DNA]</scope>
    <source>
        <strain evidence="3">ACCC05744</strain>
    </source>
</reference>
<dbReference type="SUPFAM" id="SSF47413">
    <property type="entry name" value="lambda repressor-like DNA-binding domains"/>
    <property type="match status" value="1"/>
</dbReference>
<evidence type="ECO:0000259" key="1">
    <source>
        <dbReference type="PROSITE" id="PS50943"/>
    </source>
</evidence>
<dbReference type="InterPro" id="IPR001387">
    <property type="entry name" value="Cro/C1-type_HTH"/>
</dbReference>
<dbReference type="EMBL" id="JJMU01000021">
    <property type="protein sequence ID" value="KGE14946.1"/>
    <property type="molecule type" value="Genomic_DNA"/>
</dbReference>
<dbReference type="PATRIC" id="fig|1229276.3.peg.1216"/>
<evidence type="ECO:0000313" key="3">
    <source>
        <dbReference type="Proteomes" id="UP000031802"/>
    </source>
</evidence>
<accession>A0A0B8T271</accession>
<protein>
    <recommendedName>
        <fullName evidence="1">HTH cro/C1-type domain-containing protein</fullName>
    </recommendedName>
</protein>
<dbReference type="InterPro" id="IPR010982">
    <property type="entry name" value="Lambda_DNA-bd_dom_sf"/>
</dbReference>
<organism evidence="2 3">
    <name type="scientific">Sphingobacterium deserti</name>
    <dbReference type="NCBI Taxonomy" id="1229276"/>
    <lineage>
        <taxon>Bacteria</taxon>
        <taxon>Pseudomonadati</taxon>
        <taxon>Bacteroidota</taxon>
        <taxon>Sphingobacteriia</taxon>
        <taxon>Sphingobacteriales</taxon>
        <taxon>Sphingobacteriaceae</taxon>
        <taxon>Sphingobacterium</taxon>
    </lineage>
</organism>
<sequence>MTIPPSDGHKLDKEQKDLIRSHANELAGQRSTERRVRNEMLSVLYRLEEYLQREEAASGEVFTIEYFVSEFCKVLGLNRSQFAGLLDTDTSNLNKYLRGQRAFNIELAMKFSRFFHTPVDIWLKVQLKNDLIALHKEEKVSKYDKYDYKKALRLA</sequence>
<dbReference type="Gene3D" id="1.10.260.40">
    <property type="entry name" value="lambda repressor-like DNA-binding domains"/>
    <property type="match status" value="1"/>
</dbReference>